<evidence type="ECO:0000259" key="1">
    <source>
        <dbReference type="Pfam" id="PF13333"/>
    </source>
</evidence>
<evidence type="ECO:0000313" key="3">
    <source>
        <dbReference type="Proteomes" id="UP000316095"/>
    </source>
</evidence>
<evidence type="ECO:0000313" key="2">
    <source>
        <dbReference type="EMBL" id="TWT60721.1"/>
    </source>
</evidence>
<dbReference type="InterPro" id="IPR036397">
    <property type="entry name" value="RNaseH_sf"/>
</dbReference>
<dbReference type="Pfam" id="PF13333">
    <property type="entry name" value="rve_2"/>
    <property type="match status" value="1"/>
</dbReference>
<gene>
    <name evidence="2" type="ORF">Pan54_14480</name>
</gene>
<dbReference type="InterPro" id="IPR050900">
    <property type="entry name" value="Transposase_IS3/IS150/IS904"/>
</dbReference>
<feature type="domain" description="Integrase catalytic" evidence="1">
    <location>
        <begin position="78"/>
        <end position="129"/>
    </location>
</feature>
<comment type="caution">
    <text evidence="2">The sequence shown here is derived from an EMBL/GenBank/DDBJ whole genome shotgun (WGS) entry which is preliminary data.</text>
</comment>
<dbReference type="InterPro" id="IPR012337">
    <property type="entry name" value="RNaseH-like_sf"/>
</dbReference>
<dbReference type="AlphaFoldDB" id="A0A5C5XE91"/>
<dbReference type="GO" id="GO:0015074">
    <property type="term" value="P:DNA integration"/>
    <property type="evidence" value="ECO:0007669"/>
    <property type="project" value="InterPro"/>
</dbReference>
<reference evidence="2 3" key="1">
    <citation type="submission" date="2019-02" db="EMBL/GenBank/DDBJ databases">
        <title>Deep-cultivation of Planctomycetes and their phenomic and genomic characterization uncovers novel biology.</title>
        <authorList>
            <person name="Wiegand S."/>
            <person name="Jogler M."/>
            <person name="Boedeker C."/>
            <person name="Pinto D."/>
            <person name="Vollmers J."/>
            <person name="Rivas-Marin E."/>
            <person name="Kohn T."/>
            <person name="Peeters S.H."/>
            <person name="Heuer A."/>
            <person name="Rast P."/>
            <person name="Oberbeckmann S."/>
            <person name="Bunk B."/>
            <person name="Jeske O."/>
            <person name="Meyerdierks A."/>
            <person name="Storesund J.E."/>
            <person name="Kallscheuer N."/>
            <person name="Luecker S."/>
            <person name="Lage O.M."/>
            <person name="Pohl T."/>
            <person name="Merkel B.J."/>
            <person name="Hornburger P."/>
            <person name="Mueller R.-W."/>
            <person name="Bruemmer F."/>
            <person name="Labrenz M."/>
            <person name="Spormann A.M."/>
            <person name="Op Den Camp H."/>
            <person name="Overmann J."/>
            <person name="Amann R."/>
            <person name="Jetten M.S.M."/>
            <person name="Mascher T."/>
            <person name="Medema M.H."/>
            <person name="Devos D.P."/>
            <person name="Kaster A.-K."/>
            <person name="Ovreas L."/>
            <person name="Rohde M."/>
            <person name="Galperin M.Y."/>
            <person name="Jogler C."/>
        </authorList>
    </citation>
    <scope>NUCLEOTIDE SEQUENCE [LARGE SCALE GENOMIC DNA]</scope>
    <source>
        <strain evidence="2 3">Pan54</strain>
    </source>
</reference>
<dbReference type="PANTHER" id="PTHR46889">
    <property type="entry name" value="TRANSPOSASE INSF FOR INSERTION SEQUENCE IS3B-RELATED"/>
    <property type="match status" value="1"/>
</dbReference>
<dbReference type="OrthoDB" id="289367at2"/>
<dbReference type="Gene3D" id="3.30.420.10">
    <property type="entry name" value="Ribonuclease H-like superfamily/Ribonuclease H"/>
    <property type="match status" value="1"/>
</dbReference>
<sequence>MSTRAKSGGSVVTRKDSRRTAYCVERLSQFMRKHGEKMLTSMGITCSMSRKGNCWEATEHHRTVRRWYSEGGSRRQMESFFATLKKELVHHERYKNRFEAGTSLFEYIEVFYNRVRKRSALGYLSPVQFLQVA</sequence>
<dbReference type="InterPro" id="IPR001584">
    <property type="entry name" value="Integrase_cat-core"/>
</dbReference>
<proteinExistence type="predicted"/>
<dbReference type="EMBL" id="SJPG01000001">
    <property type="protein sequence ID" value="TWT60721.1"/>
    <property type="molecule type" value="Genomic_DNA"/>
</dbReference>
<dbReference type="SUPFAM" id="SSF53098">
    <property type="entry name" value="Ribonuclease H-like"/>
    <property type="match status" value="1"/>
</dbReference>
<dbReference type="PANTHER" id="PTHR46889:SF4">
    <property type="entry name" value="TRANSPOSASE INSO FOR INSERTION SEQUENCE ELEMENT IS911B-RELATED"/>
    <property type="match status" value="1"/>
</dbReference>
<protein>
    <recommendedName>
        <fullName evidence="1">Integrase catalytic domain-containing protein</fullName>
    </recommendedName>
</protein>
<dbReference type="Proteomes" id="UP000316095">
    <property type="component" value="Unassembled WGS sequence"/>
</dbReference>
<dbReference type="GO" id="GO:0003676">
    <property type="term" value="F:nucleic acid binding"/>
    <property type="evidence" value="ECO:0007669"/>
    <property type="project" value="InterPro"/>
</dbReference>
<keyword evidence="3" id="KW-1185">Reference proteome</keyword>
<name>A0A5C5XE91_9PLAN</name>
<accession>A0A5C5XE91</accession>
<organism evidence="2 3">
    <name type="scientific">Rubinisphaera italica</name>
    <dbReference type="NCBI Taxonomy" id="2527969"/>
    <lineage>
        <taxon>Bacteria</taxon>
        <taxon>Pseudomonadati</taxon>
        <taxon>Planctomycetota</taxon>
        <taxon>Planctomycetia</taxon>
        <taxon>Planctomycetales</taxon>
        <taxon>Planctomycetaceae</taxon>
        <taxon>Rubinisphaera</taxon>
    </lineage>
</organism>